<proteinExistence type="predicted"/>
<dbReference type="CDD" id="cd17535">
    <property type="entry name" value="REC_NarL-like"/>
    <property type="match status" value="1"/>
</dbReference>
<dbReference type="InterPro" id="IPR001789">
    <property type="entry name" value="Sig_transdc_resp-reg_receiver"/>
</dbReference>
<dbReference type="SMART" id="SM00421">
    <property type="entry name" value="HTH_LUXR"/>
    <property type="match status" value="1"/>
</dbReference>
<dbReference type="InterPro" id="IPR011006">
    <property type="entry name" value="CheY-like_superfamily"/>
</dbReference>
<keyword evidence="1 3" id="KW-0597">Phosphoprotein</keyword>
<comment type="caution">
    <text evidence="6">The sequence shown here is derived from an EMBL/GenBank/DDBJ whole genome shotgun (WGS) entry which is preliminary data.</text>
</comment>
<evidence type="ECO:0000259" key="4">
    <source>
        <dbReference type="PROSITE" id="PS50043"/>
    </source>
</evidence>
<dbReference type="InterPro" id="IPR058245">
    <property type="entry name" value="NreC/VraR/RcsB-like_REC"/>
</dbReference>
<keyword evidence="7" id="KW-1185">Reference proteome</keyword>
<reference evidence="6" key="1">
    <citation type="submission" date="2022-12" db="EMBL/GenBank/DDBJ databases">
        <title>New Phytohabitans aurantiacus sp. RD004123 nov., an actinomycete isolated from soil.</title>
        <authorList>
            <person name="Triningsih D.W."/>
            <person name="Harunari E."/>
            <person name="Igarashi Y."/>
        </authorList>
    </citation>
    <scope>NUCLEOTIDE SEQUENCE</scope>
    <source>
        <strain evidence="6">RD004123</strain>
    </source>
</reference>
<dbReference type="PROSITE" id="PS50110">
    <property type="entry name" value="RESPONSE_REGULATORY"/>
    <property type="match status" value="1"/>
</dbReference>
<evidence type="ECO:0000313" key="6">
    <source>
        <dbReference type="EMBL" id="GLI01606.1"/>
    </source>
</evidence>
<dbReference type="PRINTS" id="PR00038">
    <property type="entry name" value="HTHLUXR"/>
</dbReference>
<dbReference type="InterPro" id="IPR016032">
    <property type="entry name" value="Sig_transdc_resp-reg_C-effctor"/>
</dbReference>
<evidence type="ECO:0000259" key="5">
    <source>
        <dbReference type="PROSITE" id="PS50110"/>
    </source>
</evidence>
<evidence type="ECO:0000313" key="7">
    <source>
        <dbReference type="Proteomes" id="UP001144280"/>
    </source>
</evidence>
<dbReference type="Pfam" id="PF00196">
    <property type="entry name" value="GerE"/>
    <property type="match status" value="1"/>
</dbReference>
<dbReference type="InterPro" id="IPR039420">
    <property type="entry name" value="WalR-like"/>
</dbReference>
<keyword evidence="2 6" id="KW-0238">DNA-binding</keyword>
<dbReference type="GO" id="GO:0003677">
    <property type="term" value="F:DNA binding"/>
    <property type="evidence" value="ECO:0007669"/>
    <property type="project" value="UniProtKB-KW"/>
</dbReference>
<dbReference type="Proteomes" id="UP001144280">
    <property type="component" value="Unassembled WGS sequence"/>
</dbReference>
<dbReference type="SUPFAM" id="SSF46894">
    <property type="entry name" value="C-terminal effector domain of the bipartite response regulators"/>
    <property type="match status" value="1"/>
</dbReference>
<evidence type="ECO:0000256" key="3">
    <source>
        <dbReference type="PROSITE-ProRule" id="PRU00169"/>
    </source>
</evidence>
<dbReference type="PANTHER" id="PTHR43214">
    <property type="entry name" value="TWO-COMPONENT RESPONSE REGULATOR"/>
    <property type="match status" value="1"/>
</dbReference>
<dbReference type="EMBL" id="BSDI01000046">
    <property type="protein sequence ID" value="GLI01606.1"/>
    <property type="molecule type" value="Genomic_DNA"/>
</dbReference>
<evidence type="ECO:0000256" key="2">
    <source>
        <dbReference type="ARBA" id="ARBA00023125"/>
    </source>
</evidence>
<evidence type="ECO:0000256" key="1">
    <source>
        <dbReference type="ARBA" id="ARBA00022553"/>
    </source>
</evidence>
<protein>
    <submittedName>
        <fullName evidence="6">DNA-binding response regulator</fullName>
    </submittedName>
</protein>
<feature type="modified residue" description="4-aspartylphosphate" evidence="3">
    <location>
        <position position="63"/>
    </location>
</feature>
<dbReference type="Pfam" id="PF00072">
    <property type="entry name" value="Response_reg"/>
    <property type="match status" value="1"/>
</dbReference>
<dbReference type="SUPFAM" id="SSF52172">
    <property type="entry name" value="CheY-like"/>
    <property type="match status" value="1"/>
</dbReference>
<name>A0ABQ5R4D0_9ACTN</name>
<organism evidence="6 7">
    <name type="scientific">Phytohabitans aurantiacus</name>
    <dbReference type="NCBI Taxonomy" id="3016789"/>
    <lineage>
        <taxon>Bacteria</taxon>
        <taxon>Bacillati</taxon>
        <taxon>Actinomycetota</taxon>
        <taxon>Actinomycetes</taxon>
        <taxon>Micromonosporales</taxon>
        <taxon>Micromonosporaceae</taxon>
    </lineage>
</organism>
<accession>A0ABQ5R4D0</accession>
<dbReference type="RefSeq" id="WP_281902753.1">
    <property type="nucleotide sequence ID" value="NZ_BSDI01000046.1"/>
</dbReference>
<dbReference type="PANTHER" id="PTHR43214:SF42">
    <property type="entry name" value="TRANSCRIPTIONAL REGULATORY PROTEIN DESR"/>
    <property type="match status" value="1"/>
</dbReference>
<dbReference type="CDD" id="cd06170">
    <property type="entry name" value="LuxR_C_like"/>
    <property type="match status" value="1"/>
</dbReference>
<gene>
    <name evidence="6" type="primary">desR_4</name>
    <name evidence="6" type="ORF">Pa4123_68820</name>
</gene>
<dbReference type="SMART" id="SM00448">
    <property type="entry name" value="REC"/>
    <property type="match status" value="1"/>
</dbReference>
<dbReference type="InterPro" id="IPR000792">
    <property type="entry name" value="Tscrpt_reg_LuxR_C"/>
</dbReference>
<feature type="domain" description="Response regulatory" evidence="5">
    <location>
        <begin position="17"/>
        <end position="133"/>
    </location>
</feature>
<dbReference type="PROSITE" id="PS50043">
    <property type="entry name" value="HTH_LUXR_2"/>
    <property type="match status" value="1"/>
</dbReference>
<feature type="domain" description="HTH luxR-type" evidence="4">
    <location>
        <begin position="151"/>
        <end position="213"/>
    </location>
</feature>
<sequence>MPALIRVPEIGERLVIGVVIVEEMGLLRSALSAVLSSESDVEVLAEVDSVERITGRPDVIVVDLDLTAVNEHANDALTAVARVRRRLPGAAVLAMSARWSADLLLRAIEAEVLGFVSKDLSPDRFVRLVRLIARGERVIDPRVAAAAFNPPTNPLTERERDVLNAAAEGLPPKEIATRLHLAHGTVRNRLSDIMRKTGARNRLEAIRVAREKGWL</sequence>
<dbReference type="Gene3D" id="3.40.50.2300">
    <property type="match status" value="1"/>
</dbReference>